<evidence type="ECO:0000259" key="2">
    <source>
        <dbReference type="SMART" id="SM00909"/>
    </source>
</evidence>
<sequence length="319" mass="35356">MKKLGLLFACILMMITILGGCSNSDEQSEYEISYVNMDGTTTYKVGYDTDTTDVDELVDEMLGLLSEDPGQIEYKNAIPSSVTLNYYSRSDDELTIDFDEGYLEMDTVTEVLCRAAIVQTMVQIDGVSYVAITVNDAPITDEDGNVYGFMNEEDFIENPGEQINMYQQSTITLYYANEDGDGLVAETDTVYETSDMSMEKVVIEQLMKQPETKGLRSVIPSGTNLLGVSVMDGICVVNFDNGFLNQDYSIAESVVIYSIVNSLTELSSISKVQISVDGETDIIYRTAYSLSELYERNLDCVQELESSPQTEGEGYSSNN</sequence>
<organism evidence="3 4">
    <name type="scientific">Eubacterium oxidoreducens</name>
    <dbReference type="NCBI Taxonomy" id="1732"/>
    <lineage>
        <taxon>Bacteria</taxon>
        <taxon>Bacillati</taxon>
        <taxon>Bacillota</taxon>
        <taxon>Clostridia</taxon>
        <taxon>Eubacteriales</taxon>
        <taxon>Eubacteriaceae</taxon>
        <taxon>Eubacterium</taxon>
    </lineage>
</organism>
<dbReference type="Proteomes" id="UP000199228">
    <property type="component" value="Unassembled WGS sequence"/>
</dbReference>
<accession>A0A1G6B5V7</accession>
<keyword evidence="4" id="KW-1185">Reference proteome</keyword>
<gene>
    <name evidence="3" type="ORF">SAMN02910417_01215</name>
</gene>
<dbReference type="Pfam" id="PF10646">
    <property type="entry name" value="Germane"/>
    <property type="match status" value="2"/>
</dbReference>
<dbReference type="SMART" id="SM00909">
    <property type="entry name" value="Germane"/>
    <property type="match status" value="2"/>
</dbReference>
<dbReference type="InterPro" id="IPR019606">
    <property type="entry name" value="GerMN"/>
</dbReference>
<evidence type="ECO:0000313" key="4">
    <source>
        <dbReference type="Proteomes" id="UP000199228"/>
    </source>
</evidence>
<protein>
    <submittedName>
        <fullName evidence="3">Germination protein M</fullName>
    </submittedName>
</protein>
<dbReference type="RefSeq" id="WP_242870539.1">
    <property type="nucleotide sequence ID" value="NZ_FMXR01000008.1"/>
</dbReference>
<feature type="domain" description="GerMN" evidence="2">
    <location>
        <begin position="58"/>
        <end position="143"/>
    </location>
</feature>
<feature type="domain" description="GerMN" evidence="2">
    <location>
        <begin position="199"/>
        <end position="285"/>
    </location>
</feature>
<dbReference type="STRING" id="1732.SAMN02910417_01215"/>
<name>A0A1G6B5V7_EUBOX</name>
<dbReference type="PROSITE" id="PS51257">
    <property type="entry name" value="PROKAR_LIPOPROTEIN"/>
    <property type="match status" value="1"/>
</dbReference>
<evidence type="ECO:0000256" key="1">
    <source>
        <dbReference type="SAM" id="SignalP"/>
    </source>
</evidence>
<feature type="chain" id="PRO_5038434717" evidence="1">
    <location>
        <begin position="20"/>
        <end position="319"/>
    </location>
</feature>
<feature type="signal peptide" evidence="1">
    <location>
        <begin position="1"/>
        <end position="19"/>
    </location>
</feature>
<evidence type="ECO:0000313" key="3">
    <source>
        <dbReference type="EMBL" id="SDB16027.1"/>
    </source>
</evidence>
<reference evidence="3 4" key="1">
    <citation type="submission" date="2016-10" db="EMBL/GenBank/DDBJ databases">
        <authorList>
            <person name="de Groot N.N."/>
        </authorList>
    </citation>
    <scope>NUCLEOTIDE SEQUENCE [LARGE SCALE GENOMIC DNA]</scope>
    <source>
        <strain evidence="3 4">DSM 3217</strain>
    </source>
</reference>
<dbReference type="AlphaFoldDB" id="A0A1G6B5V7"/>
<keyword evidence="1" id="KW-0732">Signal</keyword>
<proteinExistence type="predicted"/>
<dbReference type="EMBL" id="FMXR01000008">
    <property type="protein sequence ID" value="SDB16027.1"/>
    <property type="molecule type" value="Genomic_DNA"/>
</dbReference>